<dbReference type="Pfam" id="PF00665">
    <property type="entry name" value="rve"/>
    <property type="match status" value="1"/>
</dbReference>
<evidence type="ECO:0000313" key="2">
    <source>
        <dbReference type="EMBL" id="QEG36534.1"/>
    </source>
</evidence>
<dbReference type="Pfam" id="PF13333">
    <property type="entry name" value="rve_2"/>
    <property type="match status" value="1"/>
</dbReference>
<dbReference type="InterPro" id="IPR048020">
    <property type="entry name" value="Transpos_IS3"/>
</dbReference>
<dbReference type="AlphaFoldDB" id="A0A5B9QBY9"/>
<proteinExistence type="predicted"/>
<dbReference type="GO" id="GO:0003676">
    <property type="term" value="F:nucleic acid binding"/>
    <property type="evidence" value="ECO:0007669"/>
    <property type="project" value="InterPro"/>
</dbReference>
<dbReference type="InterPro" id="IPR050900">
    <property type="entry name" value="Transposase_IS3/IS150/IS904"/>
</dbReference>
<name>A0A5B9QBY9_9BACT</name>
<dbReference type="EMBL" id="CP042913">
    <property type="protein sequence ID" value="QEG36534.1"/>
    <property type="molecule type" value="Genomic_DNA"/>
</dbReference>
<protein>
    <submittedName>
        <fullName evidence="2">Integrase core domain protein</fullName>
    </submittedName>
</protein>
<dbReference type="PROSITE" id="PS50994">
    <property type="entry name" value="INTEGRASE"/>
    <property type="match status" value="1"/>
</dbReference>
<evidence type="ECO:0000313" key="3">
    <source>
        <dbReference type="Proteomes" id="UP000323917"/>
    </source>
</evidence>
<reference evidence="2 3" key="1">
    <citation type="submission" date="2019-08" db="EMBL/GenBank/DDBJ databases">
        <title>Deep-cultivation of Planctomycetes and their phenomic and genomic characterization uncovers novel biology.</title>
        <authorList>
            <person name="Wiegand S."/>
            <person name="Jogler M."/>
            <person name="Boedeker C."/>
            <person name="Pinto D."/>
            <person name="Vollmers J."/>
            <person name="Rivas-Marin E."/>
            <person name="Kohn T."/>
            <person name="Peeters S.H."/>
            <person name="Heuer A."/>
            <person name="Rast P."/>
            <person name="Oberbeckmann S."/>
            <person name="Bunk B."/>
            <person name="Jeske O."/>
            <person name="Meyerdierks A."/>
            <person name="Storesund J.E."/>
            <person name="Kallscheuer N."/>
            <person name="Luecker S."/>
            <person name="Lage O.M."/>
            <person name="Pohl T."/>
            <person name="Merkel B.J."/>
            <person name="Hornburger P."/>
            <person name="Mueller R.-W."/>
            <person name="Bruemmer F."/>
            <person name="Labrenz M."/>
            <person name="Spormann A.M."/>
            <person name="Op den Camp H."/>
            <person name="Overmann J."/>
            <person name="Amann R."/>
            <person name="Jetten M.S.M."/>
            <person name="Mascher T."/>
            <person name="Medema M.H."/>
            <person name="Devos D.P."/>
            <person name="Kaster A.-K."/>
            <person name="Ovreas L."/>
            <person name="Rohde M."/>
            <person name="Galperin M.Y."/>
            <person name="Jogler C."/>
        </authorList>
    </citation>
    <scope>NUCLEOTIDE SEQUENCE [LARGE SCALE GENOMIC DNA]</scope>
    <source>
        <strain evidence="2 3">Pr1d</strain>
    </source>
</reference>
<dbReference type="SUPFAM" id="SSF53098">
    <property type="entry name" value="Ribonuclease H-like"/>
    <property type="match status" value="1"/>
</dbReference>
<dbReference type="Proteomes" id="UP000323917">
    <property type="component" value="Chromosome"/>
</dbReference>
<organism evidence="2 3">
    <name type="scientific">Bythopirellula goksoeyrii</name>
    <dbReference type="NCBI Taxonomy" id="1400387"/>
    <lineage>
        <taxon>Bacteria</taxon>
        <taxon>Pseudomonadati</taxon>
        <taxon>Planctomycetota</taxon>
        <taxon>Planctomycetia</taxon>
        <taxon>Pirellulales</taxon>
        <taxon>Lacipirellulaceae</taxon>
        <taxon>Bythopirellula</taxon>
    </lineage>
</organism>
<dbReference type="NCBIfam" id="NF033516">
    <property type="entry name" value="transpos_IS3"/>
    <property type="match status" value="1"/>
</dbReference>
<dbReference type="PANTHER" id="PTHR46889">
    <property type="entry name" value="TRANSPOSASE INSF FOR INSERTION SEQUENCE IS3B-RELATED"/>
    <property type="match status" value="1"/>
</dbReference>
<dbReference type="InterPro" id="IPR001584">
    <property type="entry name" value="Integrase_cat-core"/>
</dbReference>
<feature type="domain" description="Integrase catalytic" evidence="1">
    <location>
        <begin position="1"/>
        <end position="140"/>
    </location>
</feature>
<dbReference type="InterPro" id="IPR012337">
    <property type="entry name" value="RNaseH-like_sf"/>
</dbReference>
<dbReference type="GO" id="GO:0015074">
    <property type="term" value="P:DNA integration"/>
    <property type="evidence" value="ECO:0007669"/>
    <property type="project" value="InterPro"/>
</dbReference>
<dbReference type="Gene3D" id="3.30.420.10">
    <property type="entry name" value="Ribonuclease H-like superfamily/Ribonuclease H"/>
    <property type="match status" value="1"/>
</dbReference>
<dbReference type="InterPro" id="IPR036397">
    <property type="entry name" value="RNaseH_sf"/>
</dbReference>
<sequence length="141" mass="16655">MVLDLFSRKVVGWTLDRTLKTSLVSRALQDAIESRRPYGAQLMIHSDRGCQYTSDAFQTTLHSLGITCSMSRTATCYDNAVMERFFWSLKHEWTKFDCFEDIEEAKYRVFKYIETFYNLKRIHQALNSKTHPLKLRKNPFL</sequence>
<dbReference type="PANTHER" id="PTHR46889:SF4">
    <property type="entry name" value="TRANSPOSASE INSO FOR INSERTION SEQUENCE ELEMENT IS911B-RELATED"/>
    <property type="match status" value="1"/>
</dbReference>
<accession>A0A5B9QBY9</accession>
<dbReference type="KEGG" id="bgok:Pr1d_38480"/>
<evidence type="ECO:0000259" key="1">
    <source>
        <dbReference type="PROSITE" id="PS50994"/>
    </source>
</evidence>
<gene>
    <name evidence="2" type="ORF">Pr1d_38480</name>
</gene>
<keyword evidence="3" id="KW-1185">Reference proteome</keyword>